<comment type="caution">
    <text evidence="6">Lacks conserved residue(s) required for the propagation of feature annotation.</text>
</comment>
<dbReference type="NCBIfam" id="TIGR00382">
    <property type="entry name" value="clpX"/>
    <property type="match status" value="1"/>
</dbReference>
<proteinExistence type="inferred from homology"/>
<dbReference type="FunFam" id="1.10.8.60:FF:000002">
    <property type="entry name" value="ATP-dependent Clp protease ATP-binding subunit ClpX"/>
    <property type="match status" value="1"/>
</dbReference>
<keyword evidence="10" id="KW-1185">Reference proteome</keyword>
<dbReference type="GeneID" id="303173394"/>
<evidence type="ECO:0000313" key="10">
    <source>
        <dbReference type="Proteomes" id="UP000195787"/>
    </source>
</evidence>
<evidence type="ECO:0000256" key="7">
    <source>
        <dbReference type="PROSITE-ProRule" id="PRU01250"/>
    </source>
</evidence>
<dbReference type="InterPro" id="IPR059188">
    <property type="entry name" value="Znf_CLPX-like"/>
</dbReference>
<dbReference type="SMART" id="SM01086">
    <property type="entry name" value="ClpB_D2-small"/>
    <property type="match status" value="1"/>
</dbReference>
<dbReference type="GO" id="GO:0051082">
    <property type="term" value="F:unfolded protein binding"/>
    <property type="evidence" value="ECO:0007669"/>
    <property type="project" value="UniProtKB-UniRule"/>
</dbReference>
<keyword evidence="1 6" id="KW-0479">Metal-binding</keyword>
<evidence type="ECO:0000313" key="9">
    <source>
        <dbReference type="EMBL" id="SJM63724.1"/>
    </source>
</evidence>
<dbReference type="PANTHER" id="PTHR48102">
    <property type="entry name" value="ATP-DEPENDENT CLP PROTEASE ATP-BINDING SUBUNIT CLPX-LIKE, MITOCHONDRIAL-RELATED"/>
    <property type="match status" value="1"/>
</dbReference>
<dbReference type="Gene3D" id="6.20.220.10">
    <property type="entry name" value="ClpX chaperone, C4-type zinc finger domain"/>
    <property type="match status" value="1"/>
</dbReference>
<dbReference type="GO" id="GO:0046983">
    <property type="term" value="F:protein dimerization activity"/>
    <property type="evidence" value="ECO:0007669"/>
    <property type="project" value="UniProtKB-UniRule"/>
</dbReference>
<dbReference type="Pfam" id="PF06689">
    <property type="entry name" value="zf-C4_ClpX"/>
    <property type="match status" value="1"/>
</dbReference>
<sequence length="425" mass="46485">MARLGESSDLLKCTFCGKSQKQVQQLIAGPAVYICDECVELCNEIIAERSAAETDSETHEEFTLPKPREIFAALDEYVIGQDRAKRALSVAVYNHYKRLQESKQISSAEEASEQVEIAKSNILMVGPTGSGKSYLASTLARKLNVPFAVADATALTEAGYVGEDVENILLKLIQAADDDIKRAEHGIIFIDEIDKVARKAENPSITRDVSGEGVQQALLKILEGSVASVPPQGGRKHPNSEYLQIDTTNILFIVAGAFAGLEEIIRGRSGKQRIGFGAPIEANRNDLELYDEVMPEDLHKFGLIPEFIGRLPVLTSVSSLDREALVDILTVPRNALVKQYQRMFEIDGVRLDFDDEALNAIADLAVARKTGARGLRAILEDVLNPVMFDIPSEPDVVRVVVTREAVEGTGKPEILTPEDLEELSA</sequence>
<evidence type="ECO:0000256" key="2">
    <source>
        <dbReference type="ARBA" id="ARBA00022741"/>
    </source>
</evidence>
<keyword evidence="5 6" id="KW-0143">Chaperone</keyword>
<dbReference type="GO" id="GO:0009376">
    <property type="term" value="C:HslUV protease complex"/>
    <property type="evidence" value="ECO:0007669"/>
    <property type="project" value="TreeGrafter"/>
</dbReference>
<gene>
    <name evidence="6" type="primary">clpX</name>
    <name evidence="9" type="ORF">CZ674_09230</name>
</gene>
<comment type="subunit">
    <text evidence="6">Component of the ClpX-ClpP complex. Forms a hexameric ring that, in the presence of ATP, binds to fourteen ClpP subunits assembled into a disk-like structure with a central cavity, resembling the structure of eukaryotic proteasomes.</text>
</comment>
<dbReference type="FunFam" id="3.40.50.300:FF:000005">
    <property type="entry name" value="ATP-dependent Clp protease ATP-binding subunit ClpX"/>
    <property type="match status" value="1"/>
</dbReference>
<dbReference type="GO" id="GO:0008270">
    <property type="term" value="F:zinc ion binding"/>
    <property type="evidence" value="ECO:0007669"/>
    <property type="project" value="UniProtKB-UniRule"/>
</dbReference>
<dbReference type="GO" id="GO:0008233">
    <property type="term" value="F:peptidase activity"/>
    <property type="evidence" value="ECO:0007669"/>
    <property type="project" value="UniProtKB-KW"/>
</dbReference>
<dbReference type="InterPro" id="IPR046425">
    <property type="entry name" value="ClpX_bact"/>
</dbReference>
<dbReference type="Gene3D" id="3.40.50.300">
    <property type="entry name" value="P-loop containing nucleotide triphosphate hydrolases"/>
    <property type="match status" value="1"/>
</dbReference>
<evidence type="ECO:0000256" key="3">
    <source>
        <dbReference type="ARBA" id="ARBA00022833"/>
    </source>
</evidence>
<evidence type="ECO:0000259" key="8">
    <source>
        <dbReference type="PROSITE" id="PS51902"/>
    </source>
</evidence>
<name>A0A1R4G6B1_9MICO</name>
<dbReference type="HAMAP" id="MF_00175">
    <property type="entry name" value="ClpX"/>
    <property type="match status" value="1"/>
</dbReference>
<dbReference type="InterPro" id="IPR027417">
    <property type="entry name" value="P-loop_NTPase"/>
</dbReference>
<dbReference type="InterPro" id="IPR003959">
    <property type="entry name" value="ATPase_AAA_core"/>
</dbReference>
<dbReference type="NCBIfam" id="NF003745">
    <property type="entry name" value="PRK05342.1"/>
    <property type="match status" value="1"/>
</dbReference>
<keyword evidence="3 6" id="KW-0862">Zinc</keyword>
<dbReference type="PANTHER" id="PTHR48102:SF7">
    <property type="entry name" value="ATP-DEPENDENT CLP PROTEASE ATP-BINDING SUBUNIT CLPX-LIKE, MITOCHONDRIAL"/>
    <property type="match status" value="1"/>
</dbReference>
<feature type="domain" description="ClpX-type ZB" evidence="8">
    <location>
        <begin position="1"/>
        <end position="54"/>
    </location>
</feature>
<evidence type="ECO:0000256" key="1">
    <source>
        <dbReference type="ARBA" id="ARBA00022723"/>
    </source>
</evidence>
<dbReference type="GO" id="GO:0051301">
    <property type="term" value="P:cell division"/>
    <property type="evidence" value="ECO:0007669"/>
    <property type="project" value="TreeGrafter"/>
</dbReference>
<dbReference type="SMART" id="SM00382">
    <property type="entry name" value="AAA"/>
    <property type="match status" value="1"/>
</dbReference>
<dbReference type="PROSITE" id="PS51902">
    <property type="entry name" value="CLPX_ZB"/>
    <property type="match status" value="1"/>
</dbReference>
<dbReference type="Pfam" id="PF10431">
    <property type="entry name" value="ClpB_D2-small"/>
    <property type="match status" value="1"/>
</dbReference>
<keyword evidence="2 6" id="KW-0547">Nucleotide-binding</keyword>
<keyword evidence="9" id="KW-0645">Protease</keyword>
<dbReference type="RefSeq" id="WP_086992257.1">
    <property type="nucleotide sequence ID" value="NZ_FUHU01000038.1"/>
</dbReference>
<dbReference type="Proteomes" id="UP000195787">
    <property type="component" value="Unassembled WGS sequence"/>
</dbReference>
<feature type="binding site" evidence="6 7">
    <location>
        <position position="13"/>
    </location>
    <ligand>
        <name>Zn(2+)</name>
        <dbReference type="ChEBI" id="CHEBI:29105"/>
    </ligand>
</feature>
<feature type="binding site" evidence="6 7">
    <location>
        <position position="35"/>
    </location>
    <ligand>
        <name>Zn(2+)</name>
        <dbReference type="ChEBI" id="CHEBI:29105"/>
    </ligand>
</feature>
<dbReference type="InterPro" id="IPR004487">
    <property type="entry name" value="Clp_protease_ATP-bd_su_ClpX"/>
</dbReference>
<dbReference type="GO" id="GO:0051603">
    <property type="term" value="P:proteolysis involved in protein catabolic process"/>
    <property type="evidence" value="ECO:0007669"/>
    <property type="project" value="TreeGrafter"/>
</dbReference>
<evidence type="ECO:0000256" key="4">
    <source>
        <dbReference type="ARBA" id="ARBA00022840"/>
    </source>
</evidence>
<dbReference type="OrthoDB" id="9804062at2"/>
<dbReference type="SUPFAM" id="SSF57716">
    <property type="entry name" value="Glucocorticoid receptor-like (DNA-binding domain)"/>
    <property type="match status" value="1"/>
</dbReference>
<accession>A0A1R4G6B1</accession>
<dbReference type="AlphaFoldDB" id="A0A1R4G6B1"/>
<evidence type="ECO:0000256" key="5">
    <source>
        <dbReference type="ARBA" id="ARBA00023186"/>
    </source>
</evidence>
<dbReference type="SMART" id="SM00994">
    <property type="entry name" value="zf-C4_ClpX"/>
    <property type="match status" value="1"/>
</dbReference>
<dbReference type="Pfam" id="PF07724">
    <property type="entry name" value="AAA_2"/>
    <property type="match status" value="1"/>
</dbReference>
<dbReference type="GO" id="GO:0140662">
    <property type="term" value="F:ATP-dependent protein folding chaperone"/>
    <property type="evidence" value="ECO:0007669"/>
    <property type="project" value="InterPro"/>
</dbReference>
<keyword evidence="9" id="KW-0378">Hydrolase</keyword>
<dbReference type="InterPro" id="IPR050052">
    <property type="entry name" value="ATP-dep_Clp_protease_ClpX"/>
</dbReference>
<dbReference type="EMBL" id="FUHU01000038">
    <property type="protein sequence ID" value="SJM63724.1"/>
    <property type="molecule type" value="Genomic_DNA"/>
</dbReference>
<dbReference type="SUPFAM" id="SSF52540">
    <property type="entry name" value="P-loop containing nucleoside triphosphate hydrolases"/>
    <property type="match status" value="1"/>
</dbReference>
<dbReference type="InterPro" id="IPR038366">
    <property type="entry name" value="Znf_CppX_C4_sf"/>
</dbReference>
<keyword evidence="4 6" id="KW-0067">ATP-binding</keyword>
<dbReference type="InterPro" id="IPR003593">
    <property type="entry name" value="AAA+_ATPase"/>
</dbReference>
<comment type="function">
    <text evidence="6">ATP-dependent specificity component of the Clp protease. It directs the protease to specific substrates. Can perform chaperone functions in the absence of ClpP.</text>
</comment>
<evidence type="ECO:0000256" key="6">
    <source>
        <dbReference type="HAMAP-Rule" id="MF_00175"/>
    </source>
</evidence>
<dbReference type="Gene3D" id="1.10.8.60">
    <property type="match status" value="1"/>
</dbReference>
<reference evidence="9 10" key="1">
    <citation type="submission" date="2017-02" db="EMBL/GenBank/DDBJ databases">
        <authorList>
            <person name="Peterson S.W."/>
        </authorList>
    </citation>
    <scope>NUCLEOTIDE SEQUENCE [LARGE SCALE GENOMIC DNA]</scope>
    <source>
        <strain evidence="9 10">LMG 22410</strain>
    </source>
</reference>
<feature type="binding site" evidence="6 7">
    <location>
        <position position="38"/>
    </location>
    <ligand>
        <name>Zn(2+)</name>
        <dbReference type="ChEBI" id="CHEBI:29105"/>
    </ligand>
</feature>
<feature type="binding site" evidence="6 7">
    <location>
        <position position="16"/>
    </location>
    <ligand>
        <name>Zn(2+)</name>
        <dbReference type="ChEBI" id="CHEBI:29105"/>
    </ligand>
</feature>
<protein>
    <recommendedName>
        <fullName evidence="6">ATP-dependent Clp protease ATP-binding subunit ClpX</fullName>
    </recommendedName>
</protein>
<comment type="similarity">
    <text evidence="6 7">Belongs to the ClpX chaperone family.</text>
</comment>
<dbReference type="GO" id="GO:0005524">
    <property type="term" value="F:ATP binding"/>
    <property type="evidence" value="ECO:0007669"/>
    <property type="project" value="UniProtKB-UniRule"/>
</dbReference>
<dbReference type="InterPro" id="IPR010603">
    <property type="entry name" value="Znf_CppX_C4"/>
</dbReference>
<organism evidence="9 10">
    <name type="scientific">Agrococcus casei LMG 22410</name>
    <dbReference type="NCBI Taxonomy" id="1255656"/>
    <lineage>
        <taxon>Bacteria</taxon>
        <taxon>Bacillati</taxon>
        <taxon>Actinomycetota</taxon>
        <taxon>Actinomycetes</taxon>
        <taxon>Micrococcales</taxon>
        <taxon>Microbacteriaceae</taxon>
        <taxon>Agrococcus</taxon>
    </lineage>
</organism>
<dbReference type="InterPro" id="IPR019489">
    <property type="entry name" value="Clp_ATPase_C"/>
</dbReference>
<dbReference type="CDD" id="cd19497">
    <property type="entry name" value="RecA-like_ClpX"/>
    <property type="match status" value="1"/>
</dbReference>
<dbReference type="GO" id="GO:0016887">
    <property type="term" value="F:ATP hydrolysis activity"/>
    <property type="evidence" value="ECO:0007669"/>
    <property type="project" value="InterPro"/>
</dbReference>